<evidence type="ECO:0000313" key="5">
    <source>
        <dbReference type="Proteomes" id="UP000198866"/>
    </source>
</evidence>
<evidence type="ECO:0000256" key="2">
    <source>
        <dbReference type="SAM" id="MobiDB-lite"/>
    </source>
</evidence>
<dbReference type="AlphaFoldDB" id="A0A1H7ELH8"/>
<dbReference type="Gene3D" id="3.30.9.10">
    <property type="entry name" value="D-Amino Acid Oxidase, subunit A, domain 2"/>
    <property type="match status" value="1"/>
</dbReference>
<reference evidence="5" key="1">
    <citation type="submission" date="2016-10" db="EMBL/GenBank/DDBJ databases">
        <authorList>
            <person name="Varghese N."/>
            <person name="Submissions S."/>
        </authorList>
    </citation>
    <scope>NUCLEOTIDE SEQUENCE [LARGE SCALE GENOMIC DNA]</scope>
    <source>
        <strain evidence="5">LMG 26031</strain>
    </source>
</reference>
<proteinExistence type="predicted"/>
<organism evidence="4 5">
    <name type="scientific">Paraburkholderia diazotrophica</name>
    <dbReference type="NCBI Taxonomy" id="667676"/>
    <lineage>
        <taxon>Bacteria</taxon>
        <taxon>Pseudomonadati</taxon>
        <taxon>Pseudomonadota</taxon>
        <taxon>Betaproteobacteria</taxon>
        <taxon>Burkholderiales</taxon>
        <taxon>Burkholderiaceae</taxon>
        <taxon>Paraburkholderia</taxon>
    </lineage>
</organism>
<dbReference type="InterPro" id="IPR036188">
    <property type="entry name" value="FAD/NAD-bd_sf"/>
</dbReference>
<evidence type="ECO:0000313" key="4">
    <source>
        <dbReference type="EMBL" id="SEK13927.1"/>
    </source>
</evidence>
<dbReference type="PANTHER" id="PTHR13847:SF285">
    <property type="entry name" value="FAD DEPENDENT OXIDOREDUCTASE DOMAIN-CONTAINING PROTEIN"/>
    <property type="match status" value="1"/>
</dbReference>
<sequence length="511" mass="54623">MAARPECGAGGCDLSLIFDAANMNQTIRSTRDLSFWLKDALDSEAHEPLVALDRDRAADVCIVGGGFTGLWSAIEIKQARPETEVVVVERDLCGSGASGRNGGFVLSLWAKFVSLAKVCDEIEAERLCNLSSQAILDLRAFCEKHDIDAELRLDGWLWTATSQAQIGTWDATVAAAARLGQAPFETPRNEAALPGGSAAHLAGVFERISASVQPAKLARGLKRHAVRLGVRVFERSPMLALDRGVPAQVCCQHGSVTAQSVILAMNAWGSVFAEIRKAIAVVSSDIVITRPLPKLLDAIHWTDGMTISDCRMLVHYYRTTPDGRIVFGKGGGSGKMAFGSRIEGKFDGRSPIESTVADWLSRIYPDVTQSDVVQSWTGPIDRSINGLPSFGALPGSPHIFYGIGYSGNGVGPSMLGGKILRSLALSLDDEWARCGLVQPLRRAFPPEPFRYIGARVVRQAVAQSDLAADEGRVPGLIVRGLTRLAPAGLSPVRKNADAGSDPLASSTLRSP</sequence>
<gene>
    <name evidence="4" type="ORF">SAMN05192539_10794</name>
</gene>
<dbReference type="Gene3D" id="3.50.50.60">
    <property type="entry name" value="FAD/NAD(P)-binding domain"/>
    <property type="match status" value="1"/>
</dbReference>
<feature type="domain" description="FAD dependent oxidoreductase" evidence="3">
    <location>
        <begin position="59"/>
        <end position="421"/>
    </location>
</feature>
<keyword evidence="5" id="KW-1185">Reference proteome</keyword>
<evidence type="ECO:0000259" key="3">
    <source>
        <dbReference type="Pfam" id="PF01266"/>
    </source>
</evidence>
<evidence type="ECO:0000256" key="1">
    <source>
        <dbReference type="ARBA" id="ARBA00023002"/>
    </source>
</evidence>
<dbReference type="PANTHER" id="PTHR13847">
    <property type="entry name" value="SARCOSINE DEHYDROGENASE-RELATED"/>
    <property type="match status" value="1"/>
</dbReference>
<dbReference type="InterPro" id="IPR006076">
    <property type="entry name" value="FAD-dep_OxRdtase"/>
</dbReference>
<feature type="region of interest" description="Disordered" evidence="2">
    <location>
        <begin position="491"/>
        <end position="511"/>
    </location>
</feature>
<dbReference type="EMBL" id="FNYE01000079">
    <property type="protein sequence ID" value="SEK13927.1"/>
    <property type="molecule type" value="Genomic_DNA"/>
</dbReference>
<name>A0A1H7ELH8_9BURK</name>
<protein>
    <submittedName>
        <fullName evidence="4">Putative aminophosphonate oxidoreductase</fullName>
    </submittedName>
</protein>
<dbReference type="Proteomes" id="UP000198866">
    <property type="component" value="Unassembled WGS sequence"/>
</dbReference>
<dbReference type="OrthoDB" id="9342835at2"/>
<dbReference type="STRING" id="667676.SAMN05192539_10794"/>
<dbReference type="SUPFAM" id="SSF51905">
    <property type="entry name" value="FAD/NAD(P)-binding domain"/>
    <property type="match status" value="1"/>
</dbReference>
<dbReference type="GO" id="GO:0016491">
    <property type="term" value="F:oxidoreductase activity"/>
    <property type="evidence" value="ECO:0007669"/>
    <property type="project" value="UniProtKB-KW"/>
</dbReference>
<dbReference type="Pfam" id="PF01266">
    <property type="entry name" value="DAO"/>
    <property type="match status" value="1"/>
</dbReference>
<dbReference type="GO" id="GO:0005737">
    <property type="term" value="C:cytoplasm"/>
    <property type="evidence" value="ECO:0007669"/>
    <property type="project" value="TreeGrafter"/>
</dbReference>
<accession>A0A1H7ELH8</accession>
<keyword evidence="1" id="KW-0560">Oxidoreductase</keyword>